<evidence type="ECO:0000313" key="2">
    <source>
        <dbReference type="EMBL" id="AHC94747.1"/>
    </source>
</evidence>
<dbReference type="GeneID" id="18129182"/>
<gene>
    <name evidence="2" type="ORF">ACPL_0026</name>
</gene>
<dbReference type="PANTHER" id="PTHR36181:SF3">
    <property type="entry name" value="INTRON-ENCODED DNA ENDONUCLEASE AI5 BETA"/>
    <property type="match status" value="1"/>
</dbReference>
<dbReference type="InterPro" id="IPR027434">
    <property type="entry name" value="Homing_endonucl"/>
</dbReference>
<dbReference type="SUPFAM" id="SSF55608">
    <property type="entry name" value="Homing endonucleases"/>
    <property type="match status" value="2"/>
</dbReference>
<geneLocation type="mitochondrion" evidence="2"/>
<organism evidence="2">
    <name type="scientific">Hapsidospora chrysogena</name>
    <name type="common">Acremonium chrysogenum</name>
    <dbReference type="NCBI Taxonomy" id="5044"/>
    <lineage>
        <taxon>Eukaryota</taxon>
        <taxon>Fungi</taxon>
        <taxon>Dikarya</taxon>
        <taxon>Ascomycota</taxon>
        <taxon>Pezizomycotina</taxon>
        <taxon>Sordariomycetes</taxon>
        <taxon>Hypocreomycetidae</taxon>
        <taxon>Hypocreales</taxon>
        <taxon>Bionectriaceae</taxon>
        <taxon>Hapsidospora</taxon>
    </lineage>
</organism>
<accession>V9VGN4</accession>
<dbReference type="InterPro" id="IPR004860">
    <property type="entry name" value="LAGLIDADG_dom"/>
</dbReference>
<dbReference type="InterPro" id="IPR051289">
    <property type="entry name" value="LAGLIDADG_Endonuclease"/>
</dbReference>
<dbReference type="RefSeq" id="YP_008994728.1">
    <property type="nucleotide sequence ID" value="NC_023268.1"/>
</dbReference>
<dbReference type="GO" id="GO:0004519">
    <property type="term" value="F:endonuclease activity"/>
    <property type="evidence" value="ECO:0007669"/>
    <property type="project" value="UniProtKB-KW"/>
</dbReference>
<proteinExistence type="predicted"/>
<feature type="domain" description="Homing endonuclease LAGLIDADG" evidence="1">
    <location>
        <begin position="205"/>
        <end position="292"/>
    </location>
</feature>
<dbReference type="Gene3D" id="3.10.28.10">
    <property type="entry name" value="Homing endonucleases"/>
    <property type="match status" value="2"/>
</dbReference>
<dbReference type="PANTHER" id="PTHR36181">
    <property type="entry name" value="INTRON-ENCODED ENDONUCLEASE AI3-RELATED"/>
    <property type="match status" value="1"/>
</dbReference>
<keyword evidence="2" id="KW-0496">Mitochondrion</keyword>
<dbReference type="EMBL" id="KF757229">
    <property type="protein sequence ID" value="AHC94747.1"/>
    <property type="molecule type" value="Genomic_DNA"/>
</dbReference>
<dbReference type="Pfam" id="PF00961">
    <property type="entry name" value="LAGLIDADG_1"/>
    <property type="match status" value="2"/>
</dbReference>
<keyword evidence="2" id="KW-0378">Hydrolase</keyword>
<keyword evidence="2" id="KW-0255">Endonuclease</keyword>
<reference evidence="2" key="1">
    <citation type="submission" date="2013-10" db="EMBL/GenBank/DDBJ databases">
        <authorList>
            <person name="Mardanov A.V."/>
            <person name="Beletsky A.V."/>
            <person name="Ravin N.V."/>
        </authorList>
    </citation>
    <scope>NUCLEOTIDE SEQUENCE</scope>
    <source>
        <strain evidence="2">ATCC 11550</strain>
    </source>
</reference>
<name>V9VGN4_HAPCH</name>
<sequence length="300" mass="35099">MHPEVNYIGFLMLLYAGTTSKSNFNYYISKITVTRLKQWSKSAGNVILCNNGTSETLRNKTVKNLNNVRSVSVHVPKYLKPLSYEQFGQYLAGLIDGNGNFVADAENQQLIITFKKIDISLAYYIKKRIGYGSVKKVKSKDTILLIISKKEGLEKVIIWINNKIRTKTKYDQIINNVLNHPNFFEFREKINLRINLEKNFKNHWLAGLSDCLGNFYVNPENELGNILYFQLNWDERNILLLIKEFLGGKIIYDPSLHIYTYISNNAKNIIGYFDEYHLLSNNYITFFKWRKTFLRLNIFK</sequence>
<keyword evidence="2" id="KW-0540">Nuclease</keyword>
<feature type="domain" description="Homing endonuclease LAGLIDADG" evidence="1">
    <location>
        <begin position="91"/>
        <end position="171"/>
    </location>
</feature>
<dbReference type="AlphaFoldDB" id="V9VGN4"/>
<dbReference type="GO" id="GO:0005739">
    <property type="term" value="C:mitochondrion"/>
    <property type="evidence" value="ECO:0007669"/>
    <property type="project" value="UniProtKB-ARBA"/>
</dbReference>
<evidence type="ECO:0000259" key="1">
    <source>
        <dbReference type="Pfam" id="PF00961"/>
    </source>
</evidence>
<protein>
    <submittedName>
        <fullName evidence="2">LAGLIDADG endonuclease family protein</fullName>
    </submittedName>
</protein>